<reference evidence="2 3" key="1">
    <citation type="submission" date="2020-12" db="EMBL/GenBank/DDBJ databases">
        <title>Revised draft genomes of Rhodomicrobium vannielii ATCC 17100 and Rhodomicrobium udaipurense JA643.</title>
        <authorList>
            <person name="Conners E.M."/>
            <person name="Davenport E.J."/>
            <person name="Bose A."/>
        </authorList>
    </citation>
    <scope>NUCLEOTIDE SEQUENCE [LARGE SCALE GENOMIC DNA]</scope>
    <source>
        <strain evidence="2 3">JA643</strain>
    </source>
</reference>
<sequence length="151" mass="15543">MPMPLNVKASQAMPFPARAIGLACLLPFTLGALAVCLAPEIRSEAASALIVYGAIVLSFLGGVRWGFAVLEGGEASWSAYGLAAIPSLMAWIGAVCGGPDGLAILALALTVWFFVEKAAPPALPLPAWYGRVRGVLTTIATLSLGVAAFSW</sequence>
<evidence type="ECO:0000313" key="3">
    <source>
        <dbReference type="Proteomes" id="UP000623250"/>
    </source>
</evidence>
<dbReference type="PANTHER" id="PTHR15887">
    <property type="entry name" value="TRANSMEMBRANE PROTEIN 69"/>
    <property type="match status" value="1"/>
</dbReference>
<feature type="transmembrane region" description="Helical" evidence="1">
    <location>
        <begin position="50"/>
        <end position="70"/>
    </location>
</feature>
<accession>A0A8I1KJM0</accession>
<dbReference type="Proteomes" id="UP000623250">
    <property type="component" value="Unassembled WGS sequence"/>
</dbReference>
<protein>
    <submittedName>
        <fullName evidence="2">DUF3429 domain-containing protein</fullName>
    </submittedName>
</protein>
<dbReference type="AlphaFoldDB" id="A0A8I1KJM0"/>
<dbReference type="Pfam" id="PF11911">
    <property type="entry name" value="DUF3429"/>
    <property type="match status" value="1"/>
</dbReference>
<dbReference type="InterPro" id="IPR021836">
    <property type="entry name" value="DUF3429"/>
</dbReference>
<dbReference type="PANTHER" id="PTHR15887:SF1">
    <property type="entry name" value="TRANSMEMBRANE PROTEIN 69"/>
    <property type="match status" value="1"/>
</dbReference>
<comment type="caution">
    <text evidence="2">The sequence shown here is derived from an EMBL/GenBank/DDBJ whole genome shotgun (WGS) entry which is preliminary data.</text>
</comment>
<feature type="transmembrane region" description="Helical" evidence="1">
    <location>
        <begin position="127"/>
        <end position="149"/>
    </location>
</feature>
<gene>
    <name evidence="2" type="ORF">JDN41_05885</name>
</gene>
<keyword evidence="3" id="KW-1185">Reference proteome</keyword>
<evidence type="ECO:0000313" key="2">
    <source>
        <dbReference type="EMBL" id="MBJ7543086.1"/>
    </source>
</evidence>
<dbReference type="RefSeq" id="WP_052037010.1">
    <property type="nucleotide sequence ID" value="NZ_JAEMUK010000011.1"/>
</dbReference>
<proteinExistence type="predicted"/>
<keyword evidence="1" id="KW-0812">Transmembrane</keyword>
<organism evidence="2 3">
    <name type="scientific">Rhodomicrobium udaipurense</name>
    <dbReference type="NCBI Taxonomy" id="1202716"/>
    <lineage>
        <taxon>Bacteria</taxon>
        <taxon>Pseudomonadati</taxon>
        <taxon>Pseudomonadota</taxon>
        <taxon>Alphaproteobacteria</taxon>
        <taxon>Hyphomicrobiales</taxon>
        <taxon>Hyphomicrobiaceae</taxon>
        <taxon>Rhodomicrobium</taxon>
    </lineage>
</organism>
<evidence type="ECO:0000256" key="1">
    <source>
        <dbReference type="SAM" id="Phobius"/>
    </source>
</evidence>
<dbReference type="EMBL" id="JAEMUK010000011">
    <property type="protein sequence ID" value="MBJ7543086.1"/>
    <property type="molecule type" value="Genomic_DNA"/>
</dbReference>
<name>A0A8I1KJM0_9HYPH</name>
<keyword evidence="1" id="KW-0472">Membrane</keyword>
<feature type="transmembrane region" description="Helical" evidence="1">
    <location>
        <begin position="82"/>
        <end position="115"/>
    </location>
</feature>
<keyword evidence="1" id="KW-1133">Transmembrane helix</keyword>